<sequence length="453" mass="49670">MVRASWGWLVAACLAVPMAQAANKPSAIVVGAGLAGLSSAYELEKAGWQVTVLEARDEVGGRSGPQSGEWIGSKSAMPVLHNYIDLFKLSTHKAPGEVQRPAFLVNGQYLTESELAKQLPRDAQAIDKVRAELATLAQKITDPSNPAPDRDLLTLDQTTVARWLDGQGLPPTARALVNQMLRSRFDEPSRISLLYLLQQYSVYQQIGESERRAARLNGGSGVLAQAFAKRVRQIKTGQWVSRVQQQGEHVVVQAGKHEYRADYVVLSVPLPALGKISLSPSLDPLRSAAIKDINYGWRDSMLLKFKKPVWGQTRLSGEIYSDEGLGVIWLEPALKGGANLMVTLAGDNARLLQTLGDRQVVDQVLFKLDKRYPGARAAFKGYEVTRPGKDPLAGGAWLAYGPGEMSRYWGLWEKPMGRMYFAGEHTDKLFPGTLEGALRSGQRVAQQLLSAQR</sequence>
<evidence type="ECO:0000313" key="13">
    <source>
        <dbReference type="Proteomes" id="UP000185766"/>
    </source>
</evidence>
<feature type="binding site" evidence="9">
    <location>
        <begin position="54"/>
        <end position="55"/>
    </location>
    <ligand>
        <name>FAD</name>
        <dbReference type="ChEBI" id="CHEBI:57692"/>
    </ligand>
</feature>
<dbReference type="SUPFAM" id="SSF54373">
    <property type="entry name" value="FAD-linked reductases, C-terminal domain"/>
    <property type="match status" value="1"/>
</dbReference>
<feature type="binding site" evidence="9">
    <location>
        <position position="240"/>
    </location>
    <ligand>
        <name>FAD</name>
        <dbReference type="ChEBI" id="CHEBI:57692"/>
    </ligand>
</feature>
<dbReference type="STRING" id="1429083.GCA_001885685_03006"/>
<name>A0A1H7N8D1_9GAMM</name>
<dbReference type="Gene3D" id="1.10.405.10">
    <property type="entry name" value="Guanine Nucleotide Dissociation Inhibitor, domain 1"/>
    <property type="match status" value="1"/>
</dbReference>
<dbReference type="SUPFAM" id="SSF51905">
    <property type="entry name" value="FAD/NAD(P)-binding domain"/>
    <property type="match status" value="1"/>
</dbReference>
<dbReference type="PANTHER" id="PTHR10742">
    <property type="entry name" value="FLAVIN MONOAMINE OXIDASE"/>
    <property type="match status" value="1"/>
</dbReference>
<evidence type="ECO:0000256" key="9">
    <source>
        <dbReference type="PIRSR" id="PIRSR601613-1"/>
    </source>
</evidence>
<dbReference type="GO" id="GO:0050361">
    <property type="term" value="F:tryptophan 2-monooxygenase activity"/>
    <property type="evidence" value="ECO:0007669"/>
    <property type="project" value="UniProtKB-EC"/>
</dbReference>
<evidence type="ECO:0000256" key="1">
    <source>
        <dbReference type="ARBA" id="ARBA00001974"/>
    </source>
</evidence>
<comment type="pathway">
    <text evidence="2">Plant hormone metabolism; auxin biosynthesis.</text>
</comment>
<evidence type="ECO:0000256" key="3">
    <source>
        <dbReference type="ARBA" id="ARBA00005833"/>
    </source>
</evidence>
<comment type="similarity">
    <text evidence="3">Belongs to the tryptophan 2-monooxygenase family.</text>
</comment>
<evidence type="ECO:0000259" key="11">
    <source>
        <dbReference type="Pfam" id="PF01593"/>
    </source>
</evidence>
<dbReference type="Gene3D" id="3.90.660.10">
    <property type="match status" value="1"/>
</dbReference>
<proteinExistence type="inferred from homology"/>
<evidence type="ECO:0000256" key="8">
    <source>
        <dbReference type="ARBA" id="ARBA00047321"/>
    </source>
</evidence>
<evidence type="ECO:0000256" key="6">
    <source>
        <dbReference type="ARBA" id="ARBA00023002"/>
    </source>
</evidence>
<dbReference type="EC" id="1.13.12.3" evidence="4"/>
<evidence type="ECO:0000256" key="4">
    <source>
        <dbReference type="ARBA" id="ARBA00012535"/>
    </source>
</evidence>
<dbReference type="InterPro" id="IPR002937">
    <property type="entry name" value="Amino_oxidase"/>
</dbReference>
<comment type="catalytic activity">
    <reaction evidence="8">
        <text>L-tryptophan + O2 = indole-3-acetamide + CO2 + H2O</text>
        <dbReference type="Rhea" id="RHEA:16165"/>
        <dbReference type="ChEBI" id="CHEBI:15377"/>
        <dbReference type="ChEBI" id="CHEBI:15379"/>
        <dbReference type="ChEBI" id="CHEBI:16031"/>
        <dbReference type="ChEBI" id="CHEBI:16526"/>
        <dbReference type="ChEBI" id="CHEBI:57912"/>
        <dbReference type="EC" id="1.13.12.3"/>
    </reaction>
</comment>
<dbReference type="GO" id="GO:0009851">
    <property type="term" value="P:auxin biosynthetic process"/>
    <property type="evidence" value="ECO:0007669"/>
    <property type="project" value="UniProtKB-KW"/>
</dbReference>
<accession>A0A1H7N8D1</accession>
<feature type="chain" id="PRO_5010249242" description="Tryptophan 2-monooxygenase" evidence="10">
    <location>
        <begin position="22"/>
        <end position="453"/>
    </location>
</feature>
<dbReference type="InterPro" id="IPR036188">
    <property type="entry name" value="FAD/NAD-bd_sf"/>
</dbReference>
<dbReference type="InterPro" id="IPR001613">
    <property type="entry name" value="Flavin_amine_oxidase"/>
</dbReference>
<dbReference type="Proteomes" id="UP000185766">
    <property type="component" value="Unassembled WGS sequence"/>
</dbReference>
<evidence type="ECO:0000256" key="10">
    <source>
        <dbReference type="SAM" id="SignalP"/>
    </source>
</evidence>
<feature type="domain" description="Amine oxidase" evidence="11">
    <location>
        <begin position="34"/>
        <end position="449"/>
    </location>
</feature>
<dbReference type="PRINTS" id="PR00757">
    <property type="entry name" value="AMINEOXDASEF"/>
</dbReference>
<evidence type="ECO:0000256" key="5">
    <source>
        <dbReference type="ARBA" id="ARBA00017871"/>
    </source>
</evidence>
<dbReference type="PANTHER" id="PTHR10742:SF410">
    <property type="entry name" value="LYSINE-SPECIFIC HISTONE DEMETHYLASE 2"/>
    <property type="match status" value="1"/>
</dbReference>
<dbReference type="AlphaFoldDB" id="A0A1H7N8D1"/>
<evidence type="ECO:0000256" key="2">
    <source>
        <dbReference type="ARBA" id="ARBA00004814"/>
    </source>
</evidence>
<reference evidence="12 13" key="1">
    <citation type="submission" date="2016-10" db="EMBL/GenBank/DDBJ databases">
        <authorList>
            <person name="de Groot N.N."/>
        </authorList>
    </citation>
    <scope>NUCLEOTIDE SEQUENCE [LARGE SCALE GENOMIC DNA]</scope>
    <source>
        <strain evidence="12 13">JCM 19513</strain>
    </source>
</reference>
<keyword evidence="6" id="KW-0560">Oxidoreductase</keyword>
<comment type="cofactor">
    <cofactor evidence="1">
        <name>FAD</name>
        <dbReference type="ChEBI" id="CHEBI:57692"/>
    </cofactor>
</comment>
<keyword evidence="13" id="KW-1185">Reference proteome</keyword>
<evidence type="ECO:0000313" key="12">
    <source>
        <dbReference type="EMBL" id="SEL19852.1"/>
    </source>
</evidence>
<dbReference type="RefSeq" id="WP_083394300.1">
    <property type="nucleotide sequence ID" value="NZ_FOAS01000009.1"/>
</dbReference>
<gene>
    <name evidence="12" type="ORF">SAMN05216214_10958</name>
</gene>
<dbReference type="InterPro" id="IPR050281">
    <property type="entry name" value="Flavin_monoamine_oxidase"/>
</dbReference>
<dbReference type="Pfam" id="PF01593">
    <property type="entry name" value="Amino_oxidase"/>
    <property type="match status" value="1"/>
</dbReference>
<dbReference type="EMBL" id="FOAS01000009">
    <property type="protein sequence ID" value="SEL19852.1"/>
    <property type="molecule type" value="Genomic_DNA"/>
</dbReference>
<keyword evidence="7" id="KW-0073">Auxin biosynthesis</keyword>
<organism evidence="12 13">
    <name type="scientific">Atopomonas hussainii</name>
    <dbReference type="NCBI Taxonomy" id="1429083"/>
    <lineage>
        <taxon>Bacteria</taxon>
        <taxon>Pseudomonadati</taxon>
        <taxon>Pseudomonadota</taxon>
        <taxon>Gammaproteobacteria</taxon>
        <taxon>Pseudomonadales</taxon>
        <taxon>Pseudomonadaceae</taxon>
        <taxon>Atopomonas</taxon>
    </lineage>
</organism>
<dbReference type="Gene3D" id="3.50.50.60">
    <property type="entry name" value="FAD/NAD(P)-binding domain"/>
    <property type="match status" value="1"/>
</dbReference>
<evidence type="ECO:0000256" key="7">
    <source>
        <dbReference type="ARBA" id="ARBA00023070"/>
    </source>
</evidence>
<keyword evidence="10" id="KW-0732">Signal</keyword>
<feature type="signal peptide" evidence="10">
    <location>
        <begin position="1"/>
        <end position="21"/>
    </location>
</feature>
<protein>
    <recommendedName>
        <fullName evidence="5">Tryptophan 2-monooxygenase</fullName>
        <ecNumber evidence="4">1.13.12.3</ecNumber>
    </recommendedName>
</protein>